<feature type="domain" description="ShKT" evidence="12">
    <location>
        <begin position="174"/>
        <end position="208"/>
    </location>
</feature>
<dbReference type="PROSITE" id="PS51471">
    <property type="entry name" value="FE2OG_OXY"/>
    <property type="match status" value="1"/>
</dbReference>
<dbReference type="Pfam" id="PF01549">
    <property type="entry name" value="ShK"/>
    <property type="match status" value="2"/>
</dbReference>
<evidence type="ECO:0000256" key="5">
    <source>
        <dbReference type="ARBA" id="ARBA00022723"/>
    </source>
</evidence>
<dbReference type="SMART" id="SM00702">
    <property type="entry name" value="P4Hc"/>
    <property type="match status" value="1"/>
</dbReference>
<gene>
    <name evidence="13" type="ORF">THAPSDRAFT_8415</name>
</gene>
<dbReference type="eggNOG" id="KOG1591">
    <property type="taxonomic scope" value="Eukaryota"/>
</dbReference>
<dbReference type="InterPro" id="IPR005123">
    <property type="entry name" value="Oxoglu/Fe-dep_dioxygenase_dom"/>
</dbReference>
<dbReference type="FunFam" id="2.60.120.620:FF:000031">
    <property type="entry name" value="Predicted protein"/>
    <property type="match status" value="1"/>
</dbReference>
<dbReference type="AlphaFoldDB" id="B8C9F1"/>
<dbReference type="PANTHER" id="PTHR10869:SF233">
    <property type="entry name" value="FE2OG DIOXYGENASE DOMAIN-CONTAINING PROTEIN"/>
    <property type="match status" value="1"/>
</dbReference>
<keyword evidence="10" id="KW-0472">Membrane</keyword>
<dbReference type="InterPro" id="IPR045054">
    <property type="entry name" value="P4HA-like"/>
</dbReference>
<dbReference type="SMART" id="SM00254">
    <property type="entry name" value="ShKT"/>
    <property type="match status" value="2"/>
</dbReference>
<feature type="domain" description="Fe2OG dioxygenase" evidence="11">
    <location>
        <begin position="373"/>
        <end position="478"/>
    </location>
</feature>
<proteinExistence type="predicted"/>
<comment type="subcellular location">
    <subcellularLocation>
        <location evidence="3">Endomembrane system</location>
    </subcellularLocation>
    <subcellularLocation>
        <location evidence="2">Membrane</location>
        <topology evidence="2">Single-pass membrane protein</topology>
    </subcellularLocation>
</comment>
<dbReference type="GO" id="GO:0004656">
    <property type="term" value="F:procollagen-proline 4-dioxygenase activity"/>
    <property type="evidence" value="ECO:0000318"/>
    <property type="project" value="GO_Central"/>
</dbReference>
<evidence type="ECO:0000256" key="6">
    <source>
        <dbReference type="ARBA" id="ARBA00022964"/>
    </source>
</evidence>
<dbReference type="GO" id="GO:0016020">
    <property type="term" value="C:membrane"/>
    <property type="evidence" value="ECO:0007669"/>
    <property type="project" value="UniProtKB-SubCell"/>
</dbReference>
<reference evidence="13 14" key="2">
    <citation type="journal article" date="2008" name="Nature">
        <title>The Phaeodactylum genome reveals the evolutionary history of diatom genomes.</title>
        <authorList>
            <person name="Bowler C."/>
            <person name="Allen A.E."/>
            <person name="Badger J.H."/>
            <person name="Grimwood J."/>
            <person name="Jabbari K."/>
            <person name="Kuo A."/>
            <person name="Maheswari U."/>
            <person name="Martens C."/>
            <person name="Maumus F."/>
            <person name="Otillar R.P."/>
            <person name="Rayko E."/>
            <person name="Salamov A."/>
            <person name="Vandepoele K."/>
            <person name="Beszteri B."/>
            <person name="Gruber A."/>
            <person name="Heijde M."/>
            <person name="Katinka M."/>
            <person name="Mock T."/>
            <person name="Valentin K."/>
            <person name="Verret F."/>
            <person name="Berges J.A."/>
            <person name="Brownlee C."/>
            <person name="Cadoret J.P."/>
            <person name="Chiovitti A."/>
            <person name="Choi C.J."/>
            <person name="Coesel S."/>
            <person name="De Martino A."/>
            <person name="Detter J.C."/>
            <person name="Durkin C."/>
            <person name="Falciatore A."/>
            <person name="Fournet J."/>
            <person name="Haruta M."/>
            <person name="Huysman M.J."/>
            <person name="Jenkins B.D."/>
            <person name="Jiroutova K."/>
            <person name="Jorgensen R.E."/>
            <person name="Joubert Y."/>
            <person name="Kaplan A."/>
            <person name="Kroger N."/>
            <person name="Kroth P.G."/>
            <person name="La Roche J."/>
            <person name="Lindquist E."/>
            <person name="Lommer M."/>
            <person name="Martin-Jezequel V."/>
            <person name="Lopez P.J."/>
            <person name="Lucas S."/>
            <person name="Mangogna M."/>
            <person name="McGinnis K."/>
            <person name="Medlin L.K."/>
            <person name="Montsant A."/>
            <person name="Oudot-Le Secq M.P."/>
            <person name="Napoli C."/>
            <person name="Obornik M."/>
            <person name="Parker M.S."/>
            <person name="Petit J.L."/>
            <person name="Porcel B.M."/>
            <person name="Poulsen N."/>
            <person name="Robison M."/>
            <person name="Rychlewski L."/>
            <person name="Rynearson T.A."/>
            <person name="Schmutz J."/>
            <person name="Shapiro H."/>
            <person name="Siaut M."/>
            <person name="Stanley M."/>
            <person name="Sussman M.R."/>
            <person name="Taylor A.R."/>
            <person name="Vardi A."/>
            <person name="von Dassow P."/>
            <person name="Vyverman W."/>
            <person name="Willis A."/>
            <person name="Wyrwicz L.S."/>
            <person name="Rokhsar D.S."/>
            <person name="Weissenbach J."/>
            <person name="Armbrust E.V."/>
            <person name="Green B.R."/>
            <person name="Van de Peer Y."/>
            <person name="Grigoriev I.V."/>
        </authorList>
    </citation>
    <scope>NUCLEOTIDE SEQUENCE [LARGE SCALE GENOMIC DNA]</scope>
    <source>
        <strain evidence="13 14">CCMP1335</strain>
    </source>
</reference>
<evidence type="ECO:0000256" key="9">
    <source>
        <dbReference type="ARBA" id="ARBA00023004"/>
    </source>
</evidence>
<dbReference type="RefSeq" id="XP_002292840.1">
    <property type="nucleotide sequence ID" value="XM_002292804.1"/>
</dbReference>
<keyword evidence="5" id="KW-0479">Metal-binding</keyword>
<evidence type="ECO:0000313" key="14">
    <source>
        <dbReference type="Proteomes" id="UP000001449"/>
    </source>
</evidence>
<dbReference type="GO" id="GO:0005506">
    <property type="term" value="F:iron ion binding"/>
    <property type="evidence" value="ECO:0007669"/>
    <property type="project" value="InterPro"/>
</dbReference>
<dbReference type="PaxDb" id="35128-Thaps8415"/>
<dbReference type="Gene3D" id="2.60.120.620">
    <property type="entry name" value="q2cbj1_9rhob like domain"/>
    <property type="match status" value="1"/>
</dbReference>
<keyword evidence="14" id="KW-1185">Reference proteome</keyword>
<dbReference type="InParanoid" id="B8C9F1"/>
<dbReference type="InterPro" id="IPR044862">
    <property type="entry name" value="Pro_4_hyd_alph_FE2OG_OXY"/>
</dbReference>
<dbReference type="HOGENOM" id="CLU_031934_0_0_1"/>
<dbReference type="Proteomes" id="UP000001449">
    <property type="component" value="Chromosome 10"/>
</dbReference>
<dbReference type="InterPro" id="IPR003582">
    <property type="entry name" value="ShKT_dom"/>
</dbReference>
<accession>B8C9F1</accession>
<evidence type="ECO:0000256" key="4">
    <source>
        <dbReference type="ARBA" id="ARBA00022692"/>
    </source>
</evidence>
<dbReference type="STRING" id="35128.B8C9F1"/>
<dbReference type="EMBL" id="CM000646">
    <property type="protein sequence ID" value="EED90036.1"/>
    <property type="molecule type" value="Genomic_DNA"/>
</dbReference>
<evidence type="ECO:0000256" key="10">
    <source>
        <dbReference type="ARBA" id="ARBA00023136"/>
    </source>
</evidence>
<dbReference type="Pfam" id="PF13640">
    <property type="entry name" value="2OG-FeII_Oxy_3"/>
    <property type="match status" value="1"/>
</dbReference>
<evidence type="ECO:0000256" key="7">
    <source>
        <dbReference type="ARBA" id="ARBA00022989"/>
    </source>
</evidence>
<dbReference type="PANTHER" id="PTHR10869">
    <property type="entry name" value="PROLYL 4-HYDROXYLASE ALPHA SUBUNIT"/>
    <property type="match status" value="1"/>
</dbReference>
<evidence type="ECO:0000256" key="2">
    <source>
        <dbReference type="ARBA" id="ARBA00004167"/>
    </source>
</evidence>
<dbReference type="GeneID" id="7445889"/>
<organism evidence="13 14">
    <name type="scientific">Thalassiosira pseudonana</name>
    <name type="common">Marine diatom</name>
    <name type="synonym">Cyclotella nana</name>
    <dbReference type="NCBI Taxonomy" id="35128"/>
    <lineage>
        <taxon>Eukaryota</taxon>
        <taxon>Sar</taxon>
        <taxon>Stramenopiles</taxon>
        <taxon>Ochrophyta</taxon>
        <taxon>Bacillariophyta</taxon>
        <taxon>Coscinodiscophyceae</taxon>
        <taxon>Thalassiosirophycidae</taxon>
        <taxon>Thalassiosirales</taxon>
        <taxon>Thalassiosiraceae</taxon>
        <taxon>Thalassiosira</taxon>
    </lineage>
</organism>
<evidence type="ECO:0000259" key="12">
    <source>
        <dbReference type="PROSITE" id="PS51670"/>
    </source>
</evidence>
<protein>
    <recommendedName>
        <fullName evidence="15">Fe2OG dioxygenase domain-containing protein</fullName>
    </recommendedName>
</protein>
<dbReference type="InterPro" id="IPR006620">
    <property type="entry name" value="Pro_4_hyd_alph"/>
</dbReference>
<dbReference type="GO" id="GO:0031418">
    <property type="term" value="F:L-ascorbic acid binding"/>
    <property type="evidence" value="ECO:0007669"/>
    <property type="project" value="InterPro"/>
</dbReference>
<keyword evidence="4" id="KW-0812">Transmembrane</keyword>
<keyword evidence="7" id="KW-1133">Transmembrane helix</keyword>
<evidence type="ECO:0000256" key="3">
    <source>
        <dbReference type="ARBA" id="ARBA00004308"/>
    </source>
</evidence>
<evidence type="ECO:0000313" key="13">
    <source>
        <dbReference type="EMBL" id="EED90036.1"/>
    </source>
</evidence>
<keyword evidence="6" id="KW-0223">Dioxygenase</keyword>
<dbReference type="PROSITE" id="PS51670">
    <property type="entry name" value="SHKT"/>
    <property type="match status" value="2"/>
</dbReference>
<name>B8C9F1_THAPS</name>
<sequence length="490" mass="54340">MAASPNRVTNARRRTHSLALIFGCTLIAAFCSTAPRNILGVASAEVEGECSASNPEACAAEDGVDDGALKGKVKSSCVDTDERCGGWAEMGECDNNPNYMKIYCPISCDTCPETYDLNVEEKELLDVVAEYGKPQKVEGMDAAKTFEVIRKTVTYMQNEVHSSNPTHQLSVAECINRDELCAFWAAIGECEANKAYMKVKCAPSCQSCDMIDIEVRCPPLGDDVRPGLLPGELNAMFERIVNTAPGNNTDVEIAEGMTNFSVVIHSGPRLPLEKGRELTEENDMSQPPWIITFDNFLTDEECNQMIQLGYKAKYERSKDVGEMQIDGSYDSVVSKGRTSENAWCSFRDKCRNTTTAQLIHDRISTVTGIPANHSEDFQILKYEKGQFYRSHHDYIEHQEKRRCGPRVLTFFLYLSDVEEGGDTNFPKLSIAVKPKKGSAVLWPSVLDSNPSMKDPRTDHEAQEVVNGTKFGANAWLHLHDYMAAQDLGCT</sequence>
<comment type="cofactor">
    <cofactor evidence="1">
        <name>L-ascorbate</name>
        <dbReference type="ChEBI" id="CHEBI:38290"/>
    </cofactor>
</comment>
<dbReference type="KEGG" id="tps:THAPSDRAFT_8415"/>
<dbReference type="OMA" id="SENAWCS"/>
<feature type="domain" description="ShKT" evidence="12">
    <location>
        <begin position="77"/>
        <end position="111"/>
    </location>
</feature>
<dbReference type="GO" id="GO:0005783">
    <property type="term" value="C:endoplasmic reticulum"/>
    <property type="evidence" value="ECO:0000318"/>
    <property type="project" value="GO_Central"/>
</dbReference>
<reference evidence="13 14" key="1">
    <citation type="journal article" date="2004" name="Science">
        <title>The genome of the diatom Thalassiosira pseudonana: ecology, evolution, and metabolism.</title>
        <authorList>
            <person name="Armbrust E.V."/>
            <person name="Berges J.A."/>
            <person name="Bowler C."/>
            <person name="Green B.R."/>
            <person name="Martinez D."/>
            <person name="Putnam N.H."/>
            <person name="Zhou S."/>
            <person name="Allen A.E."/>
            <person name="Apt K.E."/>
            <person name="Bechner M."/>
            <person name="Brzezinski M.A."/>
            <person name="Chaal B.K."/>
            <person name="Chiovitti A."/>
            <person name="Davis A.K."/>
            <person name="Demarest M.S."/>
            <person name="Detter J.C."/>
            <person name="Glavina T."/>
            <person name="Goodstein D."/>
            <person name="Hadi M.Z."/>
            <person name="Hellsten U."/>
            <person name="Hildebrand M."/>
            <person name="Jenkins B.D."/>
            <person name="Jurka J."/>
            <person name="Kapitonov V.V."/>
            <person name="Kroger N."/>
            <person name="Lau W.W."/>
            <person name="Lane T.W."/>
            <person name="Larimer F.W."/>
            <person name="Lippmeier J.C."/>
            <person name="Lucas S."/>
            <person name="Medina M."/>
            <person name="Montsant A."/>
            <person name="Obornik M."/>
            <person name="Parker M.S."/>
            <person name="Palenik B."/>
            <person name="Pazour G.J."/>
            <person name="Richardson P.M."/>
            <person name="Rynearson T.A."/>
            <person name="Saito M.A."/>
            <person name="Schwartz D.C."/>
            <person name="Thamatrakoln K."/>
            <person name="Valentin K."/>
            <person name="Vardi A."/>
            <person name="Wilkerson F.P."/>
            <person name="Rokhsar D.S."/>
        </authorList>
    </citation>
    <scope>NUCLEOTIDE SEQUENCE [LARGE SCALE GENOMIC DNA]</scope>
    <source>
        <strain evidence="13 14">CCMP1335</strain>
    </source>
</reference>
<evidence type="ECO:0000256" key="1">
    <source>
        <dbReference type="ARBA" id="ARBA00001961"/>
    </source>
</evidence>
<keyword evidence="8" id="KW-0560">Oxidoreductase</keyword>
<evidence type="ECO:0000256" key="8">
    <source>
        <dbReference type="ARBA" id="ARBA00023002"/>
    </source>
</evidence>
<evidence type="ECO:0008006" key="15">
    <source>
        <dbReference type="Google" id="ProtNLM"/>
    </source>
</evidence>
<evidence type="ECO:0000259" key="11">
    <source>
        <dbReference type="PROSITE" id="PS51471"/>
    </source>
</evidence>
<keyword evidence="9" id="KW-0408">Iron</keyword>